<gene>
    <name evidence="2" type="ORF">MNOR_LOCUS7093</name>
</gene>
<name>A0AAV2Q4Z2_MEGNR</name>
<dbReference type="Proteomes" id="UP001497623">
    <property type="component" value="Unassembled WGS sequence"/>
</dbReference>
<reference evidence="2 3" key="1">
    <citation type="submission" date="2024-05" db="EMBL/GenBank/DDBJ databases">
        <authorList>
            <person name="Wallberg A."/>
        </authorList>
    </citation>
    <scope>NUCLEOTIDE SEQUENCE [LARGE SCALE GENOMIC DNA]</scope>
</reference>
<feature type="non-terminal residue" evidence="2">
    <location>
        <position position="453"/>
    </location>
</feature>
<evidence type="ECO:0000313" key="2">
    <source>
        <dbReference type="EMBL" id="CAL4068291.1"/>
    </source>
</evidence>
<dbReference type="InterPro" id="IPR058831">
    <property type="entry name" value="LolA-like_dom_2nd"/>
</dbReference>
<dbReference type="EMBL" id="CAXKWB010003057">
    <property type="protein sequence ID" value="CAL4068291.1"/>
    <property type="molecule type" value="Genomic_DNA"/>
</dbReference>
<evidence type="ECO:0000259" key="1">
    <source>
        <dbReference type="Pfam" id="PF25898"/>
    </source>
</evidence>
<keyword evidence="3" id="KW-1185">Reference proteome</keyword>
<organism evidence="2 3">
    <name type="scientific">Meganyctiphanes norvegica</name>
    <name type="common">Northern krill</name>
    <name type="synonym">Thysanopoda norvegica</name>
    <dbReference type="NCBI Taxonomy" id="48144"/>
    <lineage>
        <taxon>Eukaryota</taxon>
        <taxon>Metazoa</taxon>
        <taxon>Ecdysozoa</taxon>
        <taxon>Arthropoda</taxon>
        <taxon>Crustacea</taxon>
        <taxon>Multicrustacea</taxon>
        <taxon>Malacostraca</taxon>
        <taxon>Eumalacostraca</taxon>
        <taxon>Eucarida</taxon>
        <taxon>Euphausiacea</taxon>
        <taxon>Euphausiidae</taxon>
        <taxon>Meganyctiphanes</taxon>
    </lineage>
</organism>
<sequence length="453" mass="51531">MIVEMVDLISNQSLYVKEARSREMIHNYQANMGAVFIQNNQSLNKVWYYPDDGSFIENWGDGECRDTGTGEPTFMPWGWFDPIPDHGDLLYGPSALLRLAAFINKRVIGEGQGPIPIDGILCDQWEGCEAEGEVEIFYSLSQNKWSMPEAPKFPPELKGIIPVEISVRHRDDSQHWLYSILDFQPGMNPKVAEHMLEPPRGESCEGLVSVIKDIPIPVIESHFTMKQEVLQTEKKRLHVDSATLTYAEDLSLVRHDIKPEKNGETDFKSTDDLKIIHDFNTGVGYVIDQIYGNCTITWIQDTFFDSHFNGLLGTGGIMVGAQDLFHLDEKFAYASHSEARGFHTDRWVSTRDDIPDFTHGGVQDYGKAVLEWNFAIDIETSGDMFSTVYTPYRGELYIYDNKSDSTQITNQMSLNIYDFSAVKLYSEHEFTVDACYARGTWDWSFLVIAFPAN</sequence>
<accession>A0AAV2Q4Z2</accession>
<evidence type="ECO:0000313" key="3">
    <source>
        <dbReference type="Proteomes" id="UP001497623"/>
    </source>
</evidence>
<protein>
    <recommendedName>
        <fullName evidence="1">LolA-like domain-containing protein</fullName>
    </recommendedName>
</protein>
<dbReference type="Pfam" id="PF25898">
    <property type="entry name" value="LolA_2nd_metazoa"/>
    <property type="match status" value="1"/>
</dbReference>
<dbReference type="AlphaFoldDB" id="A0AAV2Q4Z2"/>
<dbReference type="PANTHER" id="PTHR36902">
    <property type="entry name" value="ENRICHED IN SURFACE-LABELED PROTEOME PROTEIN 9"/>
    <property type="match status" value="1"/>
</dbReference>
<comment type="caution">
    <text evidence="2">The sequence shown here is derived from an EMBL/GenBank/DDBJ whole genome shotgun (WGS) entry which is preliminary data.</text>
</comment>
<dbReference type="PANTHER" id="PTHR36902:SF1">
    <property type="entry name" value="ENRICHED IN SURFACE-LABELED PROTEOME PROTEIN 9"/>
    <property type="match status" value="1"/>
</dbReference>
<proteinExistence type="predicted"/>
<feature type="domain" description="LolA-like" evidence="1">
    <location>
        <begin position="199"/>
        <end position="436"/>
    </location>
</feature>